<dbReference type="GO" id="GO:0005739">
    <property type="term" value="C:mitochondrion"/>
    <property type="evidence" value="ECO:0007669"/>
    <property type="project" value="UniProtKB-SubCell"/>
</dbReference>
<sequence>MGCACRAVPMRSFITGLAQVHQVQTPFTTVFPRVRQPVITRQFRSTRPWWSEAQASAPPREEAHAKQDDNDGAEVHDELPTNIKFEHAQVEDAASDRHQSQTSKTEDSPINADNEDIAPSSEHFDPSSASRTRQSARTPTTNRKLWQKDPPPKPEPLPPWLAKRPPPEPKQLPSWRVQKEALKEKFPEGWAPRKRLSPDAMAGIRALNAQFPDRYTSATLAERFEVSPEAIRRILKSKWQPSTEEEESRNSRWHKRGISVWERKAALGIKPPKKWRQEGVRQSDEYLARRKYAIKKEQEIDQEERAAYRAYLDSKKEKP</sequence>
<keyword evidence="8" id="KW-1185">Reference proteome</keyword>
<comment type="function">
    <text evidence="1">Required for respiratory activity and maintenance and expression of the mitochondrial genome.</text>
</comment>
<evidence type="ECO:0000256" key="6">
    <source>
        <dbReference type="SAM" id="MobiDB-lite"/>
    </source>
</evidence>
<comment type="subcellular location">
    <subcellularLocation>
        <location evidence="2">Mitochondrion</location>
    </subcellularLocation>
</comment>
<feature type="compositionally biased region" description="Basic and acidic residues" evidence="6">
    <location>
        <begin position="59"/>
        <end position="107"/>
    </location>
</feature>
<dbReference type="GeneID" id="70292987"/>
<evidence type="ECO:0000256" key="1">
    <source>
        <dbReference type="ARBA" id="ARBA00003548"/>
    </source>
</evidence>
<evidence type="ECO:0000256" key="2">
    <source>
        <dbReference type="ARBA" id="ARBA00004173"/>
    </source>
</evidence>
<evidence type="ECO:0000256" key="4">
    <source>
        <dbReference type="ARBA" id="ARBA00013566"/>
    </source>
</evidence>
<dbReference type="Pfam" id="PF06413">
    <property type="entry name" value="Neugrin"/>
    <property type="match status" value="1"/>
</dbReference>
<dbReference type="EMBL" id="MU251248">
    <property type="protein sequence ID" value="KAG9256398.1"/>
    <property type="molecule type" value="Genomic_DNA"/>
</dbReference>
<dbReference type="RefSeq" id="XP_046120322.1">
    <property type="nucleotide sequence ID" value="XM_046262084.1"/>
</dbReference>
<reference evidence="7" key="1">
    <citation type="journal article" date="2021" name="IMA Fungus">
        <title>Genomic characterization of three marine fungi, including Emericellopsis atlantica sp. nov. with signatures of a generalist lifestyle and marine biomass degradation.</title>
        <authorList>
            <person name="Hagestad O.C."/>
            <person name="Hou L."/>
            <person name="Andersen J.H."/>
            <person name="Hansen E.H."/>
            <person name="Altermark B."/>
            <person name="Li C."/>
            <person name="Kuhnert E."/>
            <person name="Cox R.J."/>
            <person name="Crous P.W."/>
            <person name="Spatafora J.W."/>
            <person name="Lail K."/>
            <person name="Amirebrahimi M."/>
            <person name="Lipzen A."/>
            <person name="Pangilinan J."/>
            <person name="Andreopoulos W."/>
            <person name="Hayes R.D."/>
            <person name="Ng V."/>
            <person name="Grigoriev I.V."/>
            <person name="Jackson S.A."/>
            <person name="Sutton T.D.S."/>
            <person name="Dobson A.D.W."/>
            <person name="Rama T."/>
        </authorList>
    </citation>
    <scope>NUCLEOTIDE SEQUENCE</scope>
    <source>
        <strain evidence="7">TS7</strain>
    </source>
</reference>
<dbReference type="OrthoDB" id="5578174at2759"/>
<evidence type="ECO:0000313" key="7">
    <source>
        <dbReference type="EMBL" id="KAG9256398.1"/>
    </source>
</evidence>
<comment type="similarity">
    <text evidence="3">Belongs to the RRG9 family.</text>
</comment>
<proteinExistence type="inferred from homology"/>
<dbReference type="PANTHER" id="PTHR13475">
    <property type="entry name" value="NEUGRIN"/>
    <property type="match status" value="1"/>
</dbReference>
<dbReference type="AlphaFoldDB" id="A0A9P7ZRN4"/>
<accession>A0A9P7ZRN4</accession>
<evidence type="ECO:0000256" key="3">
    <source>
        <dbReference type="ARBA" id="ARBA00010895"/>
    </source>
</evidence>
<protein>
    <recommendedName>
        <fullName evidence="4">Required for respiratory growth protein 9, mitochondrial</fullName>
    </recommendedName>
</protein>
<dbReference type="Proteomes" id="UP000887229">
    <property type="component" value="Unassembled WGS sequence"/>
</dbReference>
<comment type="caution">
    <text evidence="7">The sequence shown here is derived from an EMBL/GenBank/DDBJ whole genome shotgun (WGS) entry which is preliminary data.</text>
</comment>
<feature type="compositionally biased region" description="Low complexity" evidence="6">
    <location>
        <begin position="126"/>
        <end position="141"/>
    </location>
</feature>
<evidence type="ECO:0000256" key="5">
    <source>
        <dbReference type="ARBA" id="ARBA00022946"/>
    </source>
</evidence>
<feature type="region of interest" description="Disordered" evidence="6">
    <location>
        <begin position="44"/>
        <end position="173"/>
    </location>
</feature>
<name>A0A9P7ZRN4_9HYPO</name>
<organism evidence="7 8">
    <name type="scientific">Emericellopsis atlantica</name>
    <dbReference type="NCBI Taxonomy" id="2614577"/>
    <lineage>
        <taxon>Eukaryota</taxon>
        <taxon>Fungi</taxon>
        <taxon>Dikarya</taxon>
        <taxon>Ascomycota</taxon>
        <taxon>Pezizomycotina</taxon>
        <taxon>Sordariomycetes</taxon>
        <taxon>Hypocreomycetidae</taxon>
        <taxon>Hypocreales</taxon>
        <taxon>Bionectriaceae</taxon>
        <taxon>Emericellopsis</taxon>
    </lineage>
</organism>
<gene>
    <name evidence="7" type="ORF">F5Z01DRAFT_634716</name>
</gene>
<dbReference type="PANTHER" id="PTHR13475:SF3">
    <property type="entry name" value="NEUGRIN"/>
    <property type="match status" value="1"/>
</dbReference>
<dbReference type="GO" id="GO:0005634">
    <property type="term" value="C:nucleus"/>
    <property type="evidence" value="ECO:0007669"/>
    <property type="project" value="TreeGrafter"/>
</dbReference>
<keyword evidence="5" id="KW-0809">Transit peptide</keyword>
<evidence type="ECO:0000313" key="8">
    <source>
        <dbReference type="Proteomes" id="UP000887229"/>
    </source>
</evidence>
<dbReference type="InterPro" id="IPR010487">
    <property type="entry name" value="NGRN/Rrg9"/>
</dbReference>